<gene>
    <name evidence="6" type="ORF">PACLA_8A012925</name>
</gene>
<protein>
    <submittedName>
        <fullName evidence="6">Probable UDP-sugar transporter SLC35A4</fullName>
    </submittedName>
</protein>
<keyword evidence="2" id="KW-0762">Sugar transport</keyword>
<feature type="non-terminal residue" evidence="6">
    <location>
        <position position="1"/>
    </location>
</feature>
<dbReference type="GO" id="GO:0000139">
    <property type="term" value="C:Golgi membrane"/>
    <property type="evidence" value="ECO:0007669"/>
    <property type="project" value="InterPro"/>
</dbReference>
<evidence type="ECO:0000256" key="2">
    <source>
        <dbReference type="ARBA" id="ARBA00022597"/>
    </source>
</evidence>
<organism evidence="6 7">
    <name type="scientific">Paramuricea clavata</name>
    <name type="common">Red gorgonian</name>
    <name type="synonym">Violescent sea-whip</name>
    <dbReference type="NCBI Taxonomy" id="317549"/>
    <lineage>
        <taxon>Eukaryota</taxon>
        <taxon>Metazoa</taxon>
        <taxon>Cnidaria</taxon>
        <taxon>Anthozoa</taxon>
        <taxon>Octocorallia</taxon>
        <taxon>Malacalcyonacea</taxon>
        <taxon>Plexauridae</taxon>
        <taxon>Paramuricea</taxon>
    </lineage>
</organism>
<dbReference type="Proteomes" id="UP001152795">
    <property type="component" value="Unassembled WGS sequence"/>
</dbReference>
<evidence type="ECO:0000256" key="5">
    <source>
        <dbReference type="ARBA" id="ARBA00023136"/>
    </source>
</evidence>
<keyword evidence="4" id="KW-1133">Transmembrane helix</keyword>
<proteinExistence type="predicted"/>
<dbReference type="Pfam" id="PF04142">
    <property type="entry name" value="Nuc_sug_transp"/>
    <property type="match status" value="1"/>
</dbReference>
<dbReference type="EMBL" id="CACRXK020014848">
    <property type="protein sequence ID" value="CAB4027521.1"/>
    <property type="molecule type" value="Genomic_DNA"/>
</dbReference>
<sequence>YILKKQAKLPFAVQSIMLYVFGVGMNFFAFFTSQLFKTSDEKFDFKGGGDLFEGFSIWTAVIIGSQALSGIINGAIMKQASSLTRLVMIAGAMLVSTTFSVIIFSLQFNDYFITAFILVILAMGIYHRPER</sequence>
<evidence type="ECO:0000256" key="4">
    <source>
        <dbReference type="ARBA" id="ARBA00022989"/>
    </source>
</evidence>
<keyword evidence="2" id="KW-0813">Transport</keyword>
<name>A0A6S7JBC0_PARCT</name>
<comment type="caution">
    <text evidence="6">The sequence shown here is derived from an EMBL/GenBank/DDBJ whole genome shotgun (WGS) entry which is preliminary data.</text>
</comment>
<evidence type="ECO:0000256" key="3">
    <source>
        <dbReference type="ARBA" id="ARBA00022692"/>
    </source>
</evidence>
<keyword evidence="7" id="KW-1185">Reference proteome</keyword>
<evidence type="ECO:0000313" key="7">
    <source>
        <dbReference type="Proteomes" id="UP001152795"/>
    </source>
</evidence>
<comment type="subcellular location">
    <subcellularLocation>
        <location evidence="1">Membrane</location>
        <topology evidence="1">Multi-pass membrane protein</topology>
    </subcellularLocation>
</comment>
<evidence type="ECO:0000256" key="1">
    <source>
        <dbReference type="ARBA" id="ARBA00004141"/>
    </source>
</evidence>
<dbReference type="GO" id="GO:0015165">
    <property type="term" value="F:pyrimidine nucleotide-sugar transmembrane transporter activity"/>
    <property type="evidence" value="ECO:0007669"/>
    <property type="project" value="InterPro"/>
</dbReference>
<dbReference type="InterPro" id="IPR007271">
    <property type="entry name" value="Nuc_sug_transpt"/>
</dbReference>
<keyword evidence="3" id="KW-0812">Transmembrane</keyword>
<accession>A0A6S7JBC0</accession>
<evidence type="ECO:0000313" key="6">
    <source>
        <dbReference type="EMBL" id="CAB4027521.1"/>
    </source>
</evidence>
<keyword evidence="5" id="KW-0472">Membrane</keyword>
<dbReference type="OrthoDB" id="419167at2759"/>
<dbReference type="AlphaFoldDB" id="A0A6S7JBC0"/>
<reference evidence="6" key="1">
    <citation type="submission" date="2020-04" db="EMBL/GenBank/DDBJ databases">
        <authorList>
            <person name="Alioto T."/>
            <person name="Alioto T."/>
            <person name="Gomez Garrido J."/>
        </authorList>
    </citation>
    <scope>NUCLEOTIDE SEQUENCE</scope>
    <source>
        <strain evidence="6">A484AB</strain>
    </source>
</reference>
<dbReference type="PANTHER" id="PTHR10231">
    <property type="entry name" value="NUCLEOTIDE-SUGAR TRANSMEMBRANE TRANSPORTER"/>
    <property type="match status" value="1"/>
</dbReference>